<reference evidence="1" key="1">
    <citation type="submission" date="2019-11" db="EMBL/GenBank/DDBJ databases">
        <title>Nori genome reveals adaptations in red seaweeds to the harsh intertidal environment.</title>
        <authorList>
            <person name="Wang D."/>
            <person name="Mao Y."/>
        </authorList>
    </citation>
    <scope>NUCLEOTIDE SEQUENCE</scope>
    <source>
        <tissue evidence="1">Gametophyte</tissue>
    </source>
</reference>
<protein>
    <submittedName>
        <fullName evidence="1">Uncharacterized protein</fullName>
    </submittedName>
</protein>
<name>A0ACC3C6I3_PYRYE</name>
<keyword evidence="2" id="KW-1185">Reference proteome</keyword>
<organism evidence="1 2">
    <name type="scientific">Pyropia yezoensis</name>
    <name type="common">Susabi-nori</name>
    <name type="synonym">Porphyra yezoensis</name>
    <dbReference type="NCBI Taxonomy" id="2788"/>
    <lineage>
        <taxon>Eukaryota</taxon>
        <taxon>Rhodophyta</taxon>
        <taxon>Bangiophyceae</taxon>
        <taxon>Bangiales</taxon>
        <taxon>Bangiaceae</taxon>
        <taxon>Pyropia</taxon>
    </lineage>
</organism>
<dbReference type="Proteomes" id="UP000798662">
    <property type="component" value="Chromosome 2"/>
</dbReference>
<evidence type="ECO:0000313" key="2">
    <source>
        <dbReference type="Proteomes" id="UP000798662"/>
    </source>
</evidence>
<sequence>MLPASPSPSVRCRPRPLAAAVVTATAAAAAAAAATAVRSVVDSGSAAGTAAAAAAALLAATLAAVAAAVGWPRLATNTLHLHGSVLPTVSGGGRSPLRSAIGDFVAARRAGRLCHLYLRWQASVGAGRNFQAFYFGTRVVTLVCAQDVRHLLERVDPPRNVAALRHFGTPISPRTLLLLGNGAGEHAAMRRLLAPYLEGPPATAAVLGMLNRELSPGKGGWGGGAPVDDTRSGQGVVSPPGVWTARFDAWAAQGTALDIADVLMDLTLGVIHALIFTSGWAHEEDCAKAKSTLQDYFTLQYLALVPAPAVTAPGPLRTLRDGGAWWVAYVTAAEARRRARRGVASPPVDLFDIFLADLEKPGGAFGGDWRRMAADVMALMSAGYDTTAYALSWAIYELICHPDMADRLRAEYAAAFPADGPITAAHLAKLPYATAVWHETLRKYPPAPITAQRVLAEDLTLPSDGSVLPAGTAISIPVYLVHHNPTVYPAPDTFDPARWLAAPGAARRGGGRGADPAALLPFTMGPHTCPGQRASGVEWKVVLGALLLRYDLQAVGGDVELEARTTLRPAGLRVRLRRRG</sequence>
<dbReference type="EMBL" id="CM020619">
    <property type="protein sequence ID" value="KAK1865739.1"/>
    <property type="molecule type" value="Genomic_DNA"/>
</dbReference>
<proteinExistence type="predicted"/>
<gene>
    <name evidence="1" type="ORF">I4F81_008264</name>
</gene>
<comment type="caution">
    <text evidence="1">The sequence shown here is derived from an EMBL/GenBank/DDBJ whole genome shotgun (WGS) entry which is preliminary data.</text>
</comment>
<evidence type="ECO:0000313" key="1">
    <source>
        <dbReference type="EMBL" id="KAK1865739.1"/>
    </source>
</evidence>
<accession>A0ACC3C6I3</accession>